<dbReference type="Proteomes" id="UP000087171">
    <property type="component" value="Chromosome Ca8"/>
</dbReference>
<proteinExistence type="predicted"/>
<reference evidence="4" key="2">
    <citation type="submission" date="2025-08" db="UniProtKB">
        <authorList>
            <consortium name="RefSeq"/>
        </authorList>
    </citation>
    <scope>IDENTIFICATION</scope>
    <source>
        <tissue evidence="4">Etiolated seedlings</tissue>
    </source>
</reference>
<name>A0A1S3EH68_CICAR</name>
<evidence type="ECO:0000313" key="4">
    <source>
        <dbReference type="RefSeq" id="XP_012574763.1"/>
    </source>
</evidence>
<dbReference type="KEGG" id="cam:101493921"/>
<dbReference type="OrthoDB" id="1406386at2759"/>
<dbReference type="PANTHER" id="PTHR45023">
    <property type="match status" value="1"/>
</dbReference>
<evidence type="ECO:0000259" key="2">
    <source>
        <dbReference type="Pfam" id="PF14303"/>
    </source>
</evidence>
<dbReference type="eggNOG" id="ENOG502S4HR">
    <property type="taxonomic scope" value="Eukaryota"/>
</dbReference>
<protein>
    <submittedName>
        <fullName evidence="4">Glutathione S-transferase T3-like</fullName>
    </submittedName>
</protein>
<dbReference type="GeneID" id="101493921"/>
<evidence type="ECO:0000313" key="3">
    <source>
        <dbReference type="Proteomes" id="UP000087171"/>
    </source>
</evidence>
<keyword evidence="3" id="KW-1185">Reference proteome</keyword>
<gene>
    <name evidence="4" type="primary">LOC101493921</name>
</gene>
<reference evidence="3" key="1">
    <citation type="journal article" date="2013" name="Nat. Biotechnol.">
        <title>Draft genome sequence of chickpea (Cicer arietinum) provides a resource for trait improvement.</title>
        <authorList>
            <person name="Varshney R.K."/>
            <person name="Song C."/>
            <person name="Saxena R.K."/>
            <person name="Azam S."/>
            <person name="Yu S."/>
            <person name="Sharpe A.G."/>
            <person name="Cannon S."/>
            <person name="Baek J."/>
            <person name="Rosen B.D."/>
            <person name="Tar'an B."/>
            <person name="Millan T."/>
            <person name="Zhang X."/>
            <person name="Ramsay L.D."/>
            <person name="Iwata A."/>
            <person name="Wang Y."/>
            <person name="Nelson W."/>
            <person name="Farmer A.D."/>
            <person name="Gaur P.M."/>
            <person name="Soderlund C."/>
            <person name="Penmetsa R.V."/>
            <person name="Xu C."/>
            <person name="Bharti A.K."/>
            <person name="He W."/>
            <person name="Winter P."/>
            <person name="Zhao S."/>
            <person name="Hane J.K."/>
            <person name="Carrasquilla-Garcia N."/>
            <person name="Condie J.A."/>
            <person name="Upadhyaya H.D."/>
            <person name="Luo M.C."/>
            <person name="Thudi M."/>
            <person name="Gowda C.L."/>
            <person name="Singh N.P."/>
            <person name="Lichtenzveig J."/>
            <person name="Gali K.K."/>
            <person name="Rubio J."/>
            <person name="Nadarajan N."/>
            <person name="Dolezel J."/>
            <person name="Bansal K.C."/>
            <person name="Xu X."/>
            <person name="Edwards D."/>
            <person name="Zhang G."/>
            <person name="Kahl G."/>
            <person name="Gil J."/>
            <person name="Singh K.B."/>
            <person name="Datta S.K."/>
            <person name="Jackson S.A."/>
            <person name="Wang J."/>
            <person name="Cook D.R."/>
        </authorList>
    </citation>
    <scope>NUCLEOTIDE SEQUENCE [LARGE SCALE GENOMIC DNA]</scope>
    <source>
        <strain evidence="3">cv. CDC Frontier</strain>
    </source>
</reference>
<feature type="region of interest" description="Disordered" evidence="1">
    <location>
        <begin position="257"/>
        <end position="297"/>
    </location>
</feature>
<dbReference type="PaxDb" id="3827-XP_004512988.1"/>
<dbReference type="STRING" id="3827.A0A1S3EH68"/>
<accession>A0A1S3EH68</accession>
<organism evidence="3 4">
    <name type="scientific">Cicer arietinum</name>
    <name type="common">Chickpea</name>
    <name type="synonym">Garbanzo</name>
    <dbReference type="NCBI Taxonomy" id="3827"/>
    <lineage>
        <taxon>Eukaryota</taxon>
        <taxon>Viridiplantae</taxon>
        <taxon>Streptophyta</taxon>
        <taxon>Embryophyta</taxon>
        <taxon>Tracheophyta</taxon>
        <taxon>Spermatophyta</taxon>
        <taxon>Magnoliopsida</taxon>
        <taxon>eudicotyledons</taxon>
        <taxon>Gunneridae</taxon>
        <taxon>Pentapetalae</taxon>
        <taxon>rosids</taxon>
        <taxon>fabids</taxon>
        <taxon>Fabales</taxon>
        <taxon>Fabaceae</taxon>
        <taxon>Papilionoideae</taxon>
        <taxon>50 kb inversion clade</taxon>
        <taxon>NPAAA clade</taxon>
        <taxon>Hologalegina</taxon>
        <taxon>IRL clade</taxon>
        <taxon>Cicereae</taxon>
        <taxon>Cicer</taxon>
    </lineage>
</organism>
<dbReference type="AlphaFoldDB" id="A0A1S3EH68"/>
<feature type="domain" description="No apical meristem-associated C-terminal" evidence="2">
    <location>
        <begin position="230"/>
        <end position="357"/>
    </location>
</feature>
<evidence type="ECO:0000256" key="1">
    <source>
        <dbReference type="SAM" id="MobiDB-lite"/>
    </source>
</evidence>
<dbReference type="Pfam" id="PF14303">
    <property type="entry name" value="NAM-associated"/>
    <property type="match status" value="1"/>
</dbReference>
<sequence>MDPNQNNLQQSWLHFMKNYHHPDVQNSQLSSSPTNPNMFYRPQMNTQGGDQNPNFQNSQLPSPPTNFNMFYRPQMNAEGEFTCFEPQIPIGPMPACQVPQFSTQVGFKNTIVEEGEEHHGRKKSRELFTMDEDTLLIQSWLNVSKDSIIGVDQKADGFWLRIATNYNEYRGQLREKTLSQLKSRWHRINGFVQKFVGCYKQAVSGKKSGSSEKDIMIAAHAFYSQDTGGPFNHEYAWRLLKCEPKWMGASIECSSKRTKNSTSGAYSSSPNTETSYEIDSTSPMERPMGQKAAKKMGKAKAVETPLINTVVQDTMNKKVAALEKLAQLKEDEMEFKAMEVIMKDTSGMSESQLEVHEIYCNKLKKKYGF</sequence>
<dbReference type="InterPro" id="IPR029466">
    <property type="entry name" value="NAM-associated_C"/>
</dbReference>
<feature type="compositionally biased region" description="Polar residues" evidence="1">
    <location>
        <begin position="260"/>
        <end position="283"/>
    </location>
</feature>
<dbReference type="RefSeq" id="XP_012574763.1">
    <property type="nucleotide sequence ID" value="XM_012719309.2"/>
</dbReference>
<dbReference type="PANTHER" id="PTHR45023:SF4">
    <property type="entry name" value="GLYCINE-RICH PROTEIN-RELATED"/>
    <property type="match status" value="1"/>
</dbReference>